<reference evidence="1" key="1">
    <citation type="submission" date="2022-12" db="EMBL/GenBank/DDBJ databases">
        <title>Isolation and characterisation of novel Methanocorpusculum spp. from native Australian herbivores indicates the genus is ancestrally host-associated.</title>
        <authorList>
            <person name="Volmer J.G."/>
            <person name="Soo R.M."/>
            <person name="Evans P.N."/>
            <person name="Hoedt E.C."/>
            <person name="Astorga Alsina A.L."/>
            <person name="Woodcroft B.J."/>
            <person name="Tyson G.W."/>
            <person name="Hugenholtz P."/>
            <person name="Morrison M."/>
        </authorList>
    </citation>
    <scope>NUCLEOTIDE SEQUENCE</scope>
    <source>
        <strain evidence="1">MG</strain>
    </source>
</reference>
<keyword evidence="2" id="KW-1185">Reference proteome</keyword>
<evidence type="ECO:0000313" key="2">
    <source>
        <dbReference type="Proteomes" id="UP001141422"/>
    </source>
</evidence>
<accession>A0ABT4IFA6</accession>
<evidence type="ECO:0000313" key="1">
    <source>
        <dbReference type="EMBL" id="MCZ0859947.1"/>
    </source>
</evidence>
<comment type="caution">
    <text evidence="1">The sequence shown here is derived from an EMBL/GenBank/DDBJ whole genome shotgun (WGS) entry which is preliminary data.</text>
</comment>
<dbReference type="Proteomes" id="UP001141422">
    <property type="component" value="Unassembled WGS sequence"/>
</dbReference>
<name>A0ABT4IFA6_9EURY</name>
<organism evidence="1 2">
    <name type="scientific">Methanocorpusculum petauri</name>
    <dbReference type="NCBI Taxonomy" id="3002863"/>
    <lineage>
        <taxon>Archaea</taxon>
        <taxon>Methanobacteriati</taxon>
        <taxon>Methanobacteriota</taxon>
        <taxon>Stenosarchaea group</taxon>
        <taxon>Methanomicrobia</taxon>
        <taxon>Methanomicrobiales</taxon>
        <taxon>Methanocorpusculaceae</taxon>
        <taxon>Methanocorpusculum</taxon>
    </lineage>
</organism>
<dbReference type="EMBL" id="JAPTGB010000003">
    <property type="protein sequence ID" value="MCZ0859947.1"/>
    <property type="molecule type" value="Genomic_DNA"/>
</dbReference>
<proteinExistence type="predicted"/>
<sequence length="80" mass="8380">MITIDPALFAALCIGCIAVGAVAGHLISRRYQPTGTTPQAIANLLTTVQQSLADRKITPEEAGRILSDLVAVLRSLAPKP</sequence>
<protein>
    <submittedName>
        <fullName evidence="1">Uncharacterized protein</fullName>
    </submittedName>
</protein>
<gene>
    <name evidence="1" type="ORF">O0S10_01730</name>
</gene>
<dbReference type="RefSeq" id="WP_268924171.1">
    <property type="nucleotide sequence ID" value="NZ_JAPTGB010000003.1"/>
</dbReference>